<feature type="transmembrane region" description="Helical" evidence="7">
    <location>
        <begin position="136"/>
        <end position="157"/>
    </location>
</feature>
<dbReference type="InterPro" id="IPR051393">
    <property type="entry name" value="ABC_transporter_permease"/>
</dbReference>
<comment type="caution">
    <text evidence="9">The sequence shown here is derived from an EMBL/GenBank/DDBJ whole genome shotgun (WGS) entry which is preliminary data.</text>
</comment>
<dbReference type="InterPro" id="IPR000515">
    <property type="entry name" value="MetI-like"/>
</dbReference>
<feature type="transmembrane region" description="Helical" evidence="7">
    <location>
        <begin position="238"/>
        <end position="257"/>
    </location>
</feature>
<name>A0A942UGS4_9BACI</name>
<dbReference type="InterPro" id="IPR035906">
    <property type="entry name" value="MetI-like_sf"/>
</dbReference>
<proteinExistence type="inferred from homology"/>
<keyword evidence="3" id="KW-1003">Cell membrane</keyword>
<dbReference type="GO" id="GO:0055085">
    <property type="term" value="P:transmembrane transport"/>
    <property type="evidence" value="ECO:0007669"/>
    <property type="project" value="InterPro"/>
</dbReference>
<sequence length="271" mass="30520">MLLFTVGPIIASIYISMTDWDTFTNPEFLGFKNYVDLSHDPKFWQALKVTFTFAIFSVPLNLTGGLFTAILLNQKVKGMKIFRTIFYLPSVVSGVATALLWRWIFNTDVGLINTVLAKIGLSGPNWLGDPSWVMPSYVIISLWGFGNAMLVFLAALQDMPKDLYESADLDGANHIHKFWYITVPMLSPIILFNLIMGIIGGLKIFTEAYVIGGAGDAALFYMLYLWRNAFEFLKMGYASAMAWVLFTIILLITLVVLKSSPLWVYYEGKKK</sequence>
<comment type="similarity">
    <text evidence="7">Belongs to the binding-protein-dependent transport system permease family.</text>
</comment>
<gene>
    <name evidence="9" type="ORF">KHA91_00090</name>
</gene>
<feature type="transmembrane region" description="Helical" evidence="7">
    <location>
        <begin position="51"/>
        <end position="72"/>
    </location>
</feature>
<dbReference type="AlphaFoldDB" id="A0A942UGS4"/>
<comment type="subcellular location">
    <subcellularLocation>
        <location evidence="1 7">Cell membrane</location>
        <topology evidence="1 7">Multi-pass membrane protein</topology>
    </subcellularLocation>
</comment>
<evidence type="ECO:0000256" key="6">
    <source>
        <dbReference type="ARBA" id="ARBA00023136"/>
    </source>
</evidence>
<dbReference type="EMBL" id="JAGYPN010000001">
    <property type="protein sequence ID" value="MBS4221151.1"/>
    <property type="molecule type" value="Genomic_DNA"/>
</dbReference>
<dbReference type="PROSITE" id="PS50928">
    <property type="entry name" value="ABC_TM1"/>
    <property type="match status" value="1"/>
</dbReference>
<keyword evidence="4 7" id="KW-0812">Transmembrane</keyword>
<evidence type="ECO:0000256" key="3">
    <source>
        <dbReference type="ARBA" id="ARBA00022475"/>
    </source>
</evidence>
<reference evidence="9 10" key="1">
    <citation type="submission" date="2021-05" db="EMBL/GenBank/DDBJ databases">
        <title>Novel Bacillus species.</title>
        <authorList>
            <person name="Liu G."/>
        </authorList>
    </citation>
    <scope>NUCLEOTIDE SEQUENCE [LARGE SCALE GENOMIC DNA]</scope>
    <source>
        <strain evidence="9 10">FJAT-49682</strain>
    </source>
</reference>
<feature type="transmembrane region" description="Helical" evidence="7">
    <location>
        <begin position="84"/>
        <end position="104"/>
    </location>
</feature>
<dbReference type="PANTHER" id="PTHR30193:SF1">
    <property type="entry name" value="ABC TRANSPORTER PERMEASE PROTEIN YESP-RELATED"/>
    <property type="match status" value="1"/>
</dbReference>
<dbReference type="Gene3D" id="1.10.3720.10">
    <property type="entry name" value="MetI-like"/>
    <property type="match status" value="1"/>
</dbReference>
<evidence type="ECO:0000256" key="2">
    <source>
        <dbReference type="ARBA" id="ARBA00022448"/>
    </source>
</evidence>
<evidence type="ECO:0000256" key="4">
    <source>
        <dbReference type="ARBA" id="ARBA00022692"/>
    </source>
</evidence>
<evidence type="ECO:0000313" key="10">
    <source>
        <dbReference type="Proteomes" id="UP000676456"/>
    </source>
</evidence>
<accession>A0A942UGS4</accession>
<evidence type="ECO:0000256" key="5">
    <source>
        <dbReference type="ARBA" id="ARBA00022989"/>
    </source>
</evidence>
<dbReference type="Proteomes" id="UP000676456">
    <property type="component" value="Unassembled WGS sequence"/>
</dbReference>
<keyword evidence="6 7" id="KW-0472">Membrane</keyword>
<protein>
    <submittedName>
        <fullName evidence="9">Sugar ABC transporter permease</fullName>
    </submittedName>
</protein>
<feature type="transmembrane region" description="Helical" evidence="7">
    <location>
        <begin position="208"/>
        <end position="226"/>
    </location>
</feature>
<keyword evidence="5 7" id="KW-1133">Transmembrane helix</keyword>
<evidence type="ECO:0000259" key="8">
    <source>
        <dbReference type="PROSITE" id="PS50928"/>
    </source>
</evidence>
<evidence type="ECO:0000256" key="1">
    <source>
        <dbReference type="ARBA" id="ARBA00004651"/>
    </source>
</evidence>
<evidence type="ECO:0000313" key="9">
    <source>
        <dbReference type="EMBL" id="MBS4221151.1"/>
    </source>
</evidence>
<feature type="domain" description="ABC transmembrane type-1" evidence="8">
    <location>
        <begin position="47"/>
        <end position="256"/>
    </location>
</feature>
<evidence type="ECO:0000256" key="7">
    <source>
        <dbReference type="RuleBase" id="RU363032"/>
    </source>
</evidence>
<organism evidence="9 10">
    <name type="scientific">Lederbergia citrea</name>
    <dbReference type="NCBI Taxonomy" id="2833581"/>
    <lineage>
        <taxon>Bacteria</taxon>
        <taxon>Bacillati</taxon>
        <taxon>Bacillota</taxon>
        <taxon>Bacilli</taxon>
        <taxon>Bacillales</taxon>
        <taxon>Bacillaceae</taxon>
        <taxon>Lederbergia</taxon>
    </lineage>
</organism>
<keyword evidence="2 7" id="KW-0813">Transport</keyword>
<keyword evidence="10" id="KW-1185">Reference proteome</keyword>
<feature type="transmembrane region" description="Helical" evidence="7">
    <location>
        <begin position="178"/>
        <end position="202"/>
    </location>
</feature>
<dbReference type="GO" id="GO:0005886">
    <property type="term" value="C:plasma membrane"/>
    <property type="evidence" value="ECO:0007669"/>
    <property type="project" value="UniProtKB-SubCell"/>
</dbReference>
<dbReference type="CDD" id="cd06261">
    <property type="entry name" value="TM_PBP2"/>
    <property type="match status" value="1"/>
</dbReference>
<dbReference type="SUPFAM" id="SSF161098">
    <property type="entry name" value="MetI-like"/>
    <property type="match status" value="1"/>
</dbReference>
<dbReference type="Pfam" id="PF00528">
    <property type="entry name" value="BPD_transp_1"/>
    <property type="match status" value="1"/>
</dbReference>
<dbReference type="PANTHER" id="PTHR30193">
    <property type="entry name" value="ABC TRANSPORTER PERMEASE PROTEIN"/>
    <property type="match status" value="1"/>
</dbReference>